<evidence type="ECO:0000313" key="3">
    <source>
        <dbReference type="Proteomes" id="UP000078503"/>
    </source>
</evidence>
<evidence type="ECO:0000256" key="1">
    <source>
        <dbReference type="SAM" id="Phobius"/>
    </source>
</evidence>
<comment type="caution">
    <text evidence="2">The sequence shown here is derived from an EMBL/GenBank/DDBJ whole genome shotgun (WGS) entry which is preliminary data.</text>
</comment>
<gene>
    <name evidence="2" type="ORF">A3K86_15060</name>
</gene>
<dbReference type="RefSeq" id="WP_068332797.1">
    <property type="nucleotide sequence ID" value="NZ_LVHF01000029.1"/>
</dbReference>
<dbReference type="Pfam" id="PF16964">
    <property type="entry name" value="TadF"/>
    <property type="match status" value="1"/>
</dbReference>
<evidence type="ECO:0008006" key="4">
    <source>
        <dbReference type="Google" id="ProtNLM"/>
    </source>
</evidence>
<feature type="transmembrane region" description="Helical" evidence="1">
    <location>
        <begin position="12"/>
        <end position="33"/>
    </location>
</feature>
<accession>A0A178K6M4</accession>
<dbReference type="STRING" id="858640.A3K86_15060"/>
<reference evidence="2 3" key="1">
    <citation type="submission" date="2016-03" db="EMBL/GenBank/DDBJ databases">
        <title>Photobacterium proteolyticum sp. nov. a protease producing bacterium isolated from ocean sediments of Laizhou Bay.</title>
        <authorList>
            <person name="Li Y."/>
        </authorList>
    </citation>
    <scope>NUCLEOTIDE SEQUENCE [LARGE SCALE GENOMIC DNA]</scope>
    <source>
        <strain evidence="2 3">R-40508</strain>
    </source>
</reference>
<dbReference type="PROSITE" id="PS51257">
    <property type="entry name" value="PROKAR_LIPOPROTEIN"/>
    <property type="match status" value="1"/>
</dbReference>
<keyword evidence="1" id="KW-0812">Transmembrane</keyword>
<dbReference type="InterPro" id="IPR031582">
    <property type="entry name" value="TadF"/>
</dbReference>
<proteinExistence type="predicted"/>
<organism evidence="2 3">
    <name type="scientific">Photobacterium jeanii</name>
    <dbReference type="NCBI Taxonomy" id="858640"/>
    <lineage>
        <taxon>Bacteria</taxon>
        <taxon>Pseudomonadati</taxon>
        <taxon>Pseudomonadota</taxon>
        <taxon>Gammaproteobacteria</taxon>
        <taxon>Vibrionales</taxon>
        <taxon>Vibrionaceae</taxon>
        <taxon>Photobacterium</taxon>
    </lineage>
</organism>
<sequence>MRRYKQKGVFSIEMVFVLMGMTACLYFCFDLGFQQIRKSQLERAAHSLVSLLKERSLFYNKSSSKQAKYIITSGQAQQLRTVGARLLNTTEDNVSIVIESRVNSNYTSPSVALAPQLNCVSPKPLSNNTLDVKRERSGSSAPIYQVTICQRVPAWFERVMGNEPKKKDRVITAHSTFIGR</sequence>
<dbReference type="AlphaFoldDB" id="A0A178K6M4"/>
<name>A0A178K6M4_9GAMM</name>
<evidence type="ECO:0000313" key="2">
    <source>
        <dbReference type="EMBL" id="OAN12988.1"/>
    </source>
</evidence>
<dbReference type="EMBL" id="LVHF01000029">
    <property type="protein sequence ID" value="OAN12988.1"/>
    <property type="molecule type" value="Genomic_DNA"/>
</dbReference>
<keyword evidence="1" id="KW-0472">Membrane</keyword>
<keyword evidence="3" id="KW-1185">Reference proteome</keyword>
<dbReference type="Proteomes" id="UP000078503">
    <property type="component" value="Unassembled WGS sequence"/>
</dbReference>
<protein>
    <recommendedName>
        <fullName evidence="4">Membrane associated secretion system protein</fullName>
    </recommendedName>
</protein>
<keyword evidence="1" id="KW-1133">Transmembrane helix</keyword>